<evidence type="ECO:0000256" key="1">
    <source>
        <dbReference type="SAM" id="MobiDB-lite"/>
    </source>
</evidence>
<feature type="compositionally biased region" description="Polar residues" evidence="1">
    <location>
        <begin position="84"/>
        <end position="97"/>
    </location>
</feature>
<protein>
    <submittedName>
        <fullName evidence="2">Uncharacterized protein</fullName>
    </submittedName>
</protein>
<proteinExistence type="predicted"/>
<feature type="region of interest" description="Disordered" evidence="1">
    <location>
        <begin position="65"/>
        <end position="105"/>
    </location>
</feature>
<evidence type="ECO:0000313" key="2">
    <source>
        <dbReference type="EMBL" id="VAX02238.1"/>
    </source>
</evidence>
<accession>A0A3B1AS87</accession>
<dbReference type="AlphaFoldDB" id="A0A3B1AS87"/>
<gene>
    <name evidence="2" type="ORF">MNBD_GAMMA20-1652</name>
</gene>
<feature type="region of interest" description="Disordered" evidence="1">
    <location>
        <begin position="166"/>
        <end position="190"/>
    </location>
</feature>
<feature type="non-terminal residue" evidence="2">
    <location>
        <position position="367"/>
    </location>
</feature>
<dbReference type="EMBL" id="UOFU01000257">
    <property type="protein sequence ID" value="VAX02238.1"/>
    <property type="molecule type" value="Genomic_DNA"/>
</dbReference>
<organism evidence="2">
    <name type="scientific">hydrothermal vent metagenome</name>
    <dbReference type="NCBI Taxonomy" id="652676"/>
    <lineage>
        <taxon>unclassified sequences</taxon>
        <taxon>metagenomes</taxon>
        <taxon>ecological metagenomes</taxon>
    </lineage>
</organism>
<reference evidence="2" key="1">
    <citation type="submission" date="2018-06" db="EMBL/GenBank/DDBJ databases">
        <authorList>
            <person name="Zhirakovskaya E."/>
        </authorList>
    </citation>
    <scope>NUCLEOTIDE SEQUENCE</scope>
</reference>
<name>A0A3B1AS87_9ZZZZ</name>
<feature type="compositionally biased region" description="Basic and acidic residues" evidence="1">
    <location>
        <begin position="173"/>
        <end position="184"/>
    </location>
</feature>
<sequence length="367" mass="37960">MPTHRGAKPETDRTPQKTITMADAAFITPSAEMLPIISGTPVVAASTASGGIFAGMLAQRFQPSVKGETVDTAERPTLPAGNLPSGQSSPQDGNTLPPTAPVSAVFDGGSEALSVMLDPLSDTRPAQATARPDVPLQDLLTQVRDVPDASAVLPVGVIPPLAPLPDAKLQPLSEDRPVPADERYSQPGRVPSPVALSLAGLMGAQPEARLARPASLGLNVRGETAEMLRIAIAPLSAEQTARGGMAAQLTNQALSGESLSRPFQQQIDHLLAMSRSPIISAGPSMTLLAPSDTAASIIPADLSLSAFLPGGGSDVRAGVLTGLGSLSGLPVNTPMGQPGWSAELSQRMVWLANREIREAQIQLNPRH</sequence>